<dbReference type="InterPro" id="IPR050624">
    <property type="entry name" value="HTH-type_Tx_Regulator"/>
</dbReference>
<dbReference type="PANTHER" id="PTHR43479">
    <property type="entry name" value="ACREF/ENVCD OPERON REPRESSOR-RELATED"/>
    <property type="match status" value="1"/>
</dbReference>
<organism evidence="6 7">
    <name type="scientific">Aquisalimonas asiatica</name>
    <dbReference type="NCBI Taxonomy" id="406100"/>
    <lineage>
        <taxon>Bacteria</taxon>
        <taxon>Pseudomonadati</taxon>
        <taxon>Pseudomonadota</taxon>
        <taxon>Gammaproteobacteria</taxon>
        <taxon>Chromatiales</taxon>
        <taxon>Ectothiorhodospiraceae</taxon>
        <taxon>Aquisalimonas</taxon>
    </lineage>
</organism>
<keyword evidence="7" id="KW-1185">Reference proteome</keyword>
<dbReference type="InterPro" id="IPR036271">
    <property type="entry name" value="Tet_transcr_reg_TetR-rel_C_sf"/>
</dbReference>
<evidence type="ECO:0000313" key="6">
    <source>
        <dbReference type="EMBL" id="SEO53066.1"/>
    </source>
</evidence>
<evidence type="ECO:0000256" key="3">
    <source>
        <dbReference type="ARBA" id="ARBA00023163"/>
    </source>
</evidence>
<dbReference type="Pfam" id="PF00440">
    <property type="entry name" value="TetR_N"/>
    <property type="match status" value="1"/>
</dbReference>
<proteinExistence type="predicted"/>
<keyword evidence="2 4" id="KW-0238">DNA-binding</keyword>
<dbReference type="SUPFAM" id="SSF46689">
    <property type="entry name" value="Homeodomain-like"/>
    <property type="match status" value="1"/>
</dbReference>
<dbReference type="FunFam" id="1.10.10.60:FF:000141">
    <property type="entry name" value="TetR family transcriptional regulator"/>
    <property type="match status" value="1"/>
</dbReference>
<dbReference type="InterPro" id="IPR009057">
    <property type="entry name" value="Homeodomain-like_sf"/>
</dbReference>
<dbReference type="Gene3D" id="1.10.357.10">
    <property type="entry name" value="Tetracycline Repressor, domain 2"/>
    <property type="match status" value="1"/>
</dbReference>
<dbReference type="PRINTS" id="PR00455">
    <property type="entry name" value="HTHTETR"/>
</dbReference>
<evidence type="ECO:0000256" key="1">
    <source>
        <dbReference type="ARBA" id="ARBA00023015"/>
    </source>
</evidence>
<dbReference type="PROSITE" id="PS50977">
    <property type="entry name" value="HTH_TETR_2"/>
    <property type="match status" value="1"/>
</dbReference>
<accession>A0A1H8QGA4</accession>
<dbReference type="PANTHER" id="PTHR43479:SF11">
    <property type="entry name" value="ACREF_ENVCD OPERON REPRESSOR-RELATED"/>
    <property type="match status" value="1"/>
</dbReference>
<dbReference type="SUPFAM" id="SSF48498">
    <property type="entry name" value="Tetracyclin repressor-like, C-terminal domain"/>
    <property type="match status" value="1"/>
</dbReference>
<feature type="domain" description="HTH tetR-type" evidence="5">
    <location>
        <begin position="14"/>
        <end position="74"/>
    </location>
</feature>
<name>A0A1H8QGA4_9GAMM</name>
<gene>
    <name evidence="6" type="ORF">SAMN04488052_101559</name>
</gene>
<dbReference type="RefSeq" id="WP_216110664.1">
    <property type="nucleotide sequence ID" value="NZ_FOEG01000001.1"/>
</dbReference>
<dbReference type="GO" id="GO:0003677">
    <property type="term" value="F:DNA binding"/>
    <property type="evidence" value="ECO:0007669"/>
    <property type="project" value="UniProtKB-UniRule"/>
</dbReference>
<dbReference type="InterPro" id="IPR001647">
    <property type="entry name" value="HTH_TetR"/>
</dbReference>
<sequence>MAKATRKPVTARGEQTRQRLLSAAESEFGEKGFHSASVSSITRRAGVAQGTFYIYYDSKEEILRELVRFMNRKLRHTLTRATHGITDRVEIERVGLEAFLRFAMEEKNLYRVVLESQFIDESIYREYYEQMARVYTARLERAQDEGQVRPGSAYGQAWALMGMGSFLGLRYAVWEGTMPPDDVMEAAVAFIRGGLMPDDQLCGAAALGTP</sequence>
<dbReference type="STRING" id="406100.SAMN04488052_101559"/>
<dbReference type="Gene3D" id="1.10.10.60">
    <property type="entry name" value="Homeodomain-like"/>
    <property type="match status" value="1"/>
</dbReference>
<protein>
    <submittedName>
        <fullName evidence="6">Transcriptional regulator, TetR family</fullName>
    </submittedName>
</protein>
<keyword evidence="3" id="KW-0804">Transcription</keyword>
<dbReference type="Proteomes" id="UP000199657">
    <property type="component" value="Unassembled WGS sequence"/>
</dbReference>
<dbReference type="EMBL" id="FOEG01000001">
    <property type="protein sequence ID" value="SEO53066.1"/>
    <property type="molecule type" value="Genomic_DNA"/>
</dbReference>
<evidence type="ECO:0000259" key="5">
    <source>
        <dbReference type="PROSITE" id="PS50977"/>
    </source>
</evidence>
<dbReference type="AlphaFoldDB" id="A0A1H8QGA4"/>
<reference evidence="6 7" key="1">
    <citation type="submission" date="2016-10" db="EMBL/GenBank/DDBJ databases">
        <authorList>
            <person name="de Groot N.N."/>
        </authorList>
    </citation>
    <scope>NUCLEOTIDE SEQUENCE [LARGE SCALE GENOMIC DNA]</scope>
    <source>
        <strain evidence="6 7">CGMCC 1.6291</strain>
    </source>
</reference>
<feature type="DNA-binding region" description="H-T-H motif" evidence="4">
    <location>
        <begin position="37"/>
        <end position="56"/>
    </location>
</feature>
<keyword evidence="1" id="KW-0805">Transcription regulation</keyword>
<evidence type="ECO:0000256" key="2">
    <source>
        <dbReference type="ARBA" id="ARBA00023125"/>
    </source>
</evidence>
<evidence type="ECO:0000313" key="7">
    <source>
        <dbReference type="Proteomes" id="UP000199657"/>
    </source>
</evidence>
<evidence type="ECO:0000256" key="4">
    <source>
        <dbReference type="PROSITE-ProRule" id="PRU00335"/>
    </source>
</evidence>